<dbReference type="AlphaFoldDB" id="A0A0F9G426"/>
<proteinExistence type="predicted"/>
<feature type="non-terminal residue" evidence="1">
    <location>
        <position position="1"/>
    </location>
</feature>
<dbReference type="EMBL" id="LAZR01027891">
    <property type="protein sequence ID" value="KKL64285.1"/>
    <property type="molecule type" value="Genomic_DNA"/>
</dbReference>
<reference evidence="1" key="1">
    <citation type="journal article" date="2015" name="Nature">
        <title>Complex archaea that bridge the gap between prokaryotes and eukaryotes.</title>
        <authorList>
            <person name="Spang A."/>
            <person name="Saw J.H."/>
            <person name="Jorgensen S.L."/>
            <person name="Zaremba-Niedzwiedzka K."/>
            <person name="Martijn J."/>
            <person name="Lind A.E."/>
            <person name="van Eijk R."/>
            <person name="Schleper C."/>
            <person name="Guy L."/>
            <person name="Ettema T.J."/>
        </authorList>
    </citation>
    <scope>NUCLEOTIDE SEQUENCE</scope>
</reference>
<name>A0A0F9G426_9ZZZZ</name>
<comment type="caution">
    <text evidence="1">The sequence shown here is derived from an EMBL/GenBank/DDBJ whole genome shotgun (WGS) entry which is preliminary data.</text>
</comment>
<evidence type="ECO:0000313" key="1">
    <source>
        <dbReference type="EMBL" id="KKL64285.1"/>
    </source>
</evidence>
<organism evidence="1">
    <name type="scientific">marine sediment metagenome</name>
    <dbReference type="NCBI Taxonomy" id="412755"/>
    <lineage>
        <taxon>unclassified sequences</taxon>
        <taxon>metagenomes</taxon>
        <taxon>ecological metagenomes</taxon>
    </lineage>
</organism>
<sequence length="45" mass="5252">LHGKAGETWNATLYTVIYCSSGPALLDWDENNRPRFIINFNLQRR</sequence>
<accession>A0A0F9G426</accession>
<gene>
    <name evidence="1" type="ORF">LCGC14_2166530</name>
</gene>
<protein>
    <submittedName>
        <fullName evidence="1">Uncharacterized protein</fullName>
    </submittedName>
</protein>